<dbReference type="Proteomes" id="UP000070442">
    <property type="component" value="Unassembled WGS sequence"/>
</dbReference>
<dbReference type="EMBL" id="LSDG01000048">
    <property type="protein sequence ID" value="KXB64581.1"/>
    <property type="molecule type" value="Genomic_DNA"/>
</dbReference>
<evidence type="ECO:0000313" key="2">
    <source>
        <dbReference type="Proteomes" id="UP000070442"/>
    </source>
</evidence>
<accession>A0A134AA33</accession>
<dbReference type="OrthoDB" id="9808443at2"/>
<dbReference type="InterPro" id="IPR014942">
    <property type="entry name" value="AbiEii"/>
</dbReference>
<protein>
    <recommendedName>
        <fullName evidence="3">Abortive infection protein AbiGII</fullName>
    </recommendedName>
</protein>
<keyword evidence="2" id="KW-1185">Reference proteome</keyword>
<evidence type="ECO:0008006" key="3">
    <source>
        <dbReference type="Google" id="ProtNLM"/>
    </source>
</evidence>
<dbReference type="Gene3D" id="3.10.450.620">
    <property type="entry name" value="JHP933, nucleotidyltransferase-like core domain"/>
    <property type="match status" value="1"/>
</dbReference>
<proteinExistence type="predicted"/>
<sequence length="280" mass="32987">MINIESIKGKIRSLAEKKNLKSQEVLQIYFFERFLERLSKSNYKNNFVIKGGFLISSLIGIENRTTMDMDTTIKGIALKEEKIKEVVDEIININVEDGIKFEIKDISYIREEDEYENFRISLIANVGKTKNPMKLDLTTGDAITPKEIEYTYPCIFTKEDIKIMAYPLETILAEKYETIIRRNITTTRMRDFYDLYTLYKLKKDQIDYEILKQAIERTSDKRGSQEIIKDYEEIIEDIKEDSHLRSLWEVYRSENKYIGDLTFDKVVDVVTIISNRVSEL</sequence>
<gene>
    <name evidence="1" type="ORF">HMPREF1863_01895</name>
</gene>
<reference evidence="2" key="1">
    <citation type="submission" date="2016-01" db="EMBL/GenBank/DDBJ databases">
        <authorList>
            <person name="Mitreva M."/>
            <person name="Pepin K.H."/>
            <person name="Mihindukulasuriya K.A."/>
            <person name="Fulton R."/>
            <person name="Fronick C."/>
            <person name="O'Laughlin M."/>
            <person name="Miner T."/>
            <person name="Herter B."/>
            <person name="Rosa B.A."/>
            <person name="Cordes M."/>
            <person name="Tomlinson C."/>
            <person name="Wollam A."/>
            <person name="Palsikar V.B."/>
            <person name="Mardis E.R."/>
            <person name="Wilson R.K."/>
        </authorList>
    </citation>
    <scope>NUCLEOTIDE SEQUENCE [LARGE SCALE GENOMIC DNA]</scope>
    <source>
        <strain evidence="2">DNF00729</strain>
    </source>
</reference>
<dbReference type="AlphaFoldDB" id="A0A134AA33"/>
<dbReference type="RefSeq" id="WP_068370153.1">
    <property type="nucleotide sequence ID" value="NZ_KQ960183.1"/>
</dbReference>
<organism evidence="1 2">
    <name type="scientific">Aedoeadaptatus coxii</name>
    <dbReference type="NCBI Taxonomy" id="755172"/>
    <lineage>
        <taxon>Bacteria</taxon>
        <taxon>Bacillati</taxon>
        <taxon>Bacillota</taxon>
        <taxon>Tissierellia</taxon>
        <taxon>Tissierellales</taxon>
        <taxon>Peptoniphilaceae</taxon>
        <taxon>Aedoeadaptatus</taxon>
    </lineage>
</organism>
<dbReference type="Pfam" id="PF08843">
    <property type="entry name" value="AbiEii"/>
    <property type="match status" value="1"/>
</dbReference>
<comment type="caution">
    <text evidence="1">The sequence shown here is derived from an EMBL/GenBank/DDBJ whole genome shotgun (WGS) entry which is preliminary data.</text>
</comment>
<dbReference type="PATRIC" id="fig|755172.3.peg.1850"/>
<evidence type="ECO:0000313" key="1">
    <source>
        <dbReference type="EMBL" id="KXB64581.1"/>
    </source>
</evidence>
<dbReference type="STRING" id="755172.HMPREF1863_01895"/>
<name>A0A134AA33_9FIRM</name>